<name>A0A2T4J8S1_FUSBL</name>
<feature type="region of interest" description="Disordered" evidence="7">
    <location>
        <begin position="114"/>
        <end position="133"/>
    </location>
</feature>
<dbReference type="PROSITE" id="PS50895">
    <property type="entry name" value="SURF1"/>
    <property type="match status" value="1"/>
</dbReference>
<dbReference type="Proteomes" id="UP000241362">
    <property type="component" value="Unassembled WGS sequence"/>
</dbReference>
<evidence type="ECO:0000256" key="4">
    <source>
        <dbReference type="ARBA" id="ARBA00022989"/>
    </source>
</evidence>
<comment type="subcellular location">
    <subcellularLocation>
        <location evidence="6">Cell membrane</location>
        <topology evidence="6">Multi-pass membrane protein</topology>
    </subcellularLocation>
    <subcellularLocation>
        <location evidence="1">Membrane</location>
    </subcellularLocation>
</comment>
<organism evidence="8 9">
    <name type="scientific">Fuscovulum blasticum DSM 2131</name>
    <dbReference type="NCBI Taxonomy" id="1188250"/>
    <lineage>
        <taxon>Bacteria</taxon>
        <taxon>Pseudomonadati</taxon>
        <taxon>Pseudomonadota</taxon>
        <taxon>Alphaproteobacteria</taxon>
        <taxon>Rhodobacterales</taxon>
        <taxon>Paracoccaceae</taxon>
        <taxon>Pseudogemmobacter</taxon>
    </lineage>
</organism>
<evidence type="ECO:0000256" key="1">
    <source>
        <dbReference type="ARBA" id="ARBA00004370"/>
    </source>
</evidence>
<dbReference type="AlphaFoldDB" id="A0A2T4J8S1"/>
<keyword evidence="4 6" id="KW-1133">Transmembrane helix</keyword>
<evidence type="ECO:0000256" key="6">
    <source>
        <dbReference type="RuleBase" id="RU363076"/>
    </source>
</evidence>
<comment type="caution">
    <text evidence="8">The sequence shown here is derived from an EMBL/GenBank/DDBJ whole genome shotgun (WGS) entry which is preliminary data.</text>
</comment>
<feature type="transmembrane region" description="Helical" evidence="6">
    <location>
        <begin position="6"/>
        <end position="25"/>
    </location>
</feature>
<gene>
    <name evidence="8" type="ORF">C5F44_09905</name>
</gene>
<dbReference type="InterPro" id="IPR002994">
    <property type="entry name" value="Surf1/Shy1"/>
</dbReference>
<dbReference type="PANTHER" id="PTHR23427:SF2">
    <property type="entry name" value="SURFEIT LOCUS PROTEIN 1"/>
    <property type="match status" value="1"/>
</dbReference>
<dbReference type="CDD" id="cd06662">
    <property type="entry name" value="SURF1"/>
    <property type="match status" value="1"/>
</dbReference>
<evidence type="ECO:0000313" key="8">
    <source>
        <dbReference type="EMBL" id="PTE14302.1"/>
    </source>
</evidence>
<dbReference type="Pfam" id="PF02104">
    <property type="entry name" value="SURF1"/>
    <property type="match status" value="1"/>
</dbReference>
<dbReference type="InterPro" id="IPR045214">
    <property type="entry name" value="Surf1/Surf4"/>
</dbReference>
<keyword evidence="3 6" id="KW-0812">Transmembrane</keyword>
<keyword evidence="5 6" id="KW-0472">Membrane</keyword>
<accession>A0A2T4J8S1</accession>
<protein>
    <recommendedName>
        <fullName evidence="6">SURF1-like protein</fullName>
    </recommendedName>
</protein>
<sequence length="222" mass="24249">MVRQILFFLIVGVAGVAVLLSLGVWQLRRLEWKEAIIAEAATMIAADPVPLPATPDPATDRYRPVQTSGRFTGEETFVLASTRDQGPGFHVIAAFETGDGRRILIDRGFIPEADRGQPRPPHAASITGNLNWPDDMTASTPPHDAARDIWFGRDLPGIAAALRTDPVLIIARSDTGDGVMPVPASAAFRNDHLQYALTWFGLAVVWAVMTVAFLWRIRTRTA</sequence>
<comment type="similarity">
    <text evidence="2 6">Belongs to the SURF1 family.</text>
</comment>
<proteinExistence type="inferred from homology"/>
<evidence type="ECO:0000256" key="7">
    <source>
        <dbReference type="SAM" id="MobiDB-lite"/>
    </source>
</evidence>
<evidence type="ECO:0000256" key="2">
    <source>
        <dbReference type="ARBA" id="ARBA00007165"/>
    </source>
</evidence>
<evidence type="ECO:0000313" key="9">
    <source>
        <dbReference type="Proteomes" id="UP000241362"/>
    </source>
</evidence>
<dbReference type="PANTHER" id="PTHR23427">
    <property type="entry name" value="SURFEIT LOCUS PROTEIN"/>
    <property type="match status" value="1"/>
</dbReference>
<keyword evidence="9" id="KW-1185">Reference proteome</keyword>
<reference evidence="8 9" key="1">
    <citation type="submission" date="2018-03" db="EMBL/GenBank/DDBJ databases">
        <title>Rhodobacter blasticus.</title>
        <authorList>
            <person name="Meyer T.E."/>
            <person name="Miller S."/>
            <person name="Lodha T."/>
            <person name="Gandham S."/>
            <person name="Chintalapati S."/>
            <person name="Chintalapati V.R."/>
        </authorList>
    </citation>
    <scope>NUCLEOTIDE SEQUENCE [LARGE SCALE GENOMIC DNA]</scope>
    <source>
        <strain evidence="8 9">DSM 2131</strain>
    </source>
</reference>
<evidence type="ECO:0000256" key="3">
    <source>
        <dbReference type="ARBA" id="ARBA00022692"/>
    </source>
</evidence>
<dbReference type="EMBL" id="PZKE01000008">
    <property type="protein sequence ID" value="PTE14302.1"/>
    <property type="molecule type" value="Genomic_DNA"/>
</dbReference>
<evidence type="ECO:0000256" key="5">
    <source>
        <dbReference type="ARBA" id="ARBA00023136"/>
    </source>
</evidence>
<keyword evidence="6" id="KW-1003">Cell membrane</keyword>
<feature type="transmembrane region" description="Helical" evidence="6">
    <location>
        <begin position="195"/>
        <end position="217"/>
    </location>
</feature>
<dbReference type="GO" id="GO:0005886">
    <property type="term" value="C:plasma membrane"/>
    <property type="evidence" value="ECO:0007669"/>
    <property type="project" value="UniProtKB-SubCell"/>
</dbReference>